<reference evidence="1" key="2">
    <citation type="submission" date="2020-09" db="EMBL/GenBank/DDBJ databases">
        <authorList>
            <person name="Sun Q."/>
            <person name="Zhou Y."/>
        </authorList>
    </citation>
    <scope>NUCLEOTIDE SEQUENCE</scope>
    <source>
        <strain evidence="1">CGMCC 1.15454</strain>
    </source>
</reference>
<keyword evidence="2" id="KW-1185">Reference proteome</keyword>
<organism evidence="1 2">
    <name type="scientific">Lentibacillus populi</name>
    <dbReference type="NCBI Taxonomy" id="1827502"/>
    <lineage>
        <taxon>Bacteria</taxon>
        <taxon>Bacillati</taxon>
        <taxon>Bacillota</taxon>
        <taxon>Bacilli</taxon>
        <taxon>Bacillales</taxon>
        <taxon>Bacillaceae</taxon>
        <taxon>Lentibacillus</taxon>
    </lineage>
</organism>
<sequence>MKPFHISLDRFLWNFTEIINKDLVTEKEINELKYYIGGIKSEINTIDDKFLLHDSFMEFIIIKKVVRTIEQIIEDTEHFEGIKGFDITALETCQKLIGNFKNKIDDKMEEVEKYLKISSTS</sequence>
<reference evidence="1" key="1">
    <citation type="journal article" date="2014" name="Int. J. Syst. Evol. Microbiol.">
        <title>Complete genome sequence of Corynebacterium casei LMG S-19264T (=DSM 44701T), isolated from a smear-ripened cheese.</title>
        <authorList>
            <consortium name="US DOE Joint Genome Institute (JGI-PGF)"/>
            <person name="Walter F."/>
            <person name="Albersmeier A."/>
            <person name="Kalinowski J."/>
            <person name="Ruckert C."/>
        </authorList>
    </citation>
    <scope>NUCLEOTIDE SEQUENCE</scope>
    <source>
        <strain evidence="1">CGMCC 1.15454</strain>
    </source>
</reference>
<comment type="caution">
    <text evidence="1">The sequence shown here is derived from an EMBL/GenBank/DDBJ whole genome shotgun (WGS) entry which is preliminary data.</text>
</comment>
<dbReference type="RefSeq" id="WP_188725013.1">
    <property type="nucleotide sequence ID" value="NZ_BMJD01000012.1"/>
</dbReference>
<dbReference type="EMBL" id="BMJD01000012">
    <property type="protein sequence ID" value="GGB41591.1"/>
    <property type="molecule type" value="Genomic_DNA"/>
</dbReference>
<accession>A0A9W5X587</accession>
<name>A0A9W5X587_9BACI</name>
<dbReference type="Proteomes" id="UP000621492">
    <property type="component" value="Unassembled WGS sequence"/>
</dbReference>
<gene>
    <name evidence="1" type="ORF">GCM10011409_18880</name>
</gene>
<proteinExistence type="predicted"/>
<evidence type="ECO:0000313" key="1">
    <source>
        <dbReference type="EMBL" id="GGB41591.1"/>
    </source>
</evidence>
<evidence type="ECO:0000313" key="2">
    <source>
        <dbReference type="Proteomes" id="UP000621492"/>
    </source>
</evidence>
<dbReference type="AlphaFoldDB" id="A0A9W5X587"/>
<protein>
    <submittedName>
        <fullName evidence="1">Uncharacterized protein</fullName>
    </submittedName>
</protein>